<dbReference type="Proteomes" id="UP000005876">
    <property type="component" value="Chromosome"/>
</dbReference>
<evidence type="ECO:0000313" key="1">
    <source>
        <dbReference type="EMBL" id="AET60972.1"/>
    </source>
</evidence>
<dbReference type="EMBL" id="CP003107">
    <property type="protein sequence ID" value="AET60972.1"/>
    <property type="molecule type" value="Genomic_DNA"/>
</dbReference>
<dbReference type="AlphaFoldDB" id="G7VP95"/>
<reference key="2">
    <citation type="submission" date="2011-11" db="EMBL/GenBank/DDBJ databases">
        <authorList>
            <person name="Shin S.H."/>
            <person name="Kim S."/>
            <person name="Kim J.Y."/>
        </authorList>
    </citation>
    <scope>NUCLEOTIDE SEQUENCE</scope>
    <source>
        <strain>HPL-003</strain>
    </source>
</reference>
<accession>G7VP95</accession>
<name>G7VP95_PAETH</name>
<sequence>MAYSNLKYEGSSMQAEAMYVVSPRILEVKAGYIIVMTIYFSF</sequence>
<protein>
    <submittedName>
        <fullName evidence="1">Uncharacterized protein</fullName>
    </submittedName>
</protein>
<organism evidence="1 2">
    <name type="scientific">Paenibacillus terrae (strain HPL-003)</name>
    <dbReference type="NCBI Taxonomy" id="985665"/>
    <lineage>
        <taxon>Bacteria</taxon>
        <taxon>Bacillati</taxon>
        <taxon>Bacillota</taxon>
        <taxon>Bacilli</taxon>
        <taxon>Bacillales</taxon>
        <taxon>Paenibacillaceae</taxon>
        <taxon>Paenibacillus</taxon>
    </lineage>
</organism>
<reference evidence="1 2" key="3">
    <citation type="journal article" date="2012" name="J. Bacteriol.">
        <title>Genome Sequence of Paenibacillus terrae HPL-003, a Xylanase-Producing Bacterium Isolated from Soil Found in Forest Residue.</title>
        <authorList>
            <person name="Shin S.H."/>
            <person name="Kim S."/>
            <person name="Kim J.Y."/>
            <person name="Song H.Y."/>
            <person name="Cho S.J."/>
            <person name="Kim D.R."/>
            <person name="Lee K.I."/>
            <person name="Lim H.K."/>
            <person name="Park N.J."/>
            <person name="Hwang I.T."/>
            <person name="Yang K.S."/>
        </authorList>
    </citation>
    <scope>NUCLEOTIDE SEQUENCE [LARGE SCALE GENOMIC DNA]</scope>
    <source>
        <strain evidence="1 2">HPL-003</strain>
    </source>
</reference>
<evidence type="ECO:0000313" key="2">
    <source>
        <dbReference type="Proteomes" id="UP000005876"/>
    </source>
</evidence>
<reference evidence="2" key="1">
    <citation type="submission" date="2011-11" db="EMBL/GenBank/DDBJ databases">
        <title>Complete sequence of Paenibacillus terrae HPL-003.</title>
        <authorList>
            <person name="Shin S.H."/>
            <person name="Kim S."/>
            <person name="Kim J.Y."/>
        </authorList>
    </citation>
    <scope>NUCLEOTIDE SEQUENCE [LARGE SCALE GENOMIC DNA]</scope>
    <source>
        <strain evidence="2">HPL-003</strain>
    </source>
</reference>
<proteinExistence type="predicted"/>
<gene>
    <name evidence="1" type="ordered locus">HPL003_21190</name>
</gene>
<dbReference type="HOGENOM" id="CLU_3255127_0_0_9"/>
<dbReference type="KEGG" id="pta:HPL003_21190"/>